<dbReference type="Proteomes" id="UP001274896">
    <property type="component" value="Unassembled WGS sequence"/>
</dbReference>
<keyword evidence="9 31" id="KW-0812">Transmembrane</keyword>
<feature type="glycosylation site" description="N-linked (GlcNAc...) asparagine" evidence="28">
    <location>
        <position position="1039"/>
    </location>
</feature>
<evidence type="ECO:0000256" key="32">
    <source>
        <dbReference type="SAM" id="MobiDB-lite"/>
    </source>
</evidence>
<dbReference type="InterPro" id="IPR027430">
    <property type="entry name" value="Retinal_BS"/>
</dbReference>
<evidence type="ECO:0000313" key="34">
    <source>
        <dbReference type="EMBL" id="KAK3540104.1"/>
    </source>
</evidence>
<dbReference type="Pfam" id="PF25295">
    <property type="entry name" value="TPR_IFT122"/>
    <property type="match status" value="1"/>
</dbReference>
<evidence type="ECO:0000256" key="2">
    <source>
        <dbReference type="ARBA" id="ARBA00004141"/>
    </source>
</evidence>
<accession>A0AAE0V873</accession>
<evidence type="ECO:0000256" key="13">
    <source>
        <dbReference type="ARBA" id="ARBA00022989"/>
    </source>
</evidence>
<keyword evidence="14 30" id="KW-0157">Chromophore</keyword>
<dbReference type="FunFam" id="1.25.40.470:FF:000005">
    <property type="entry name" value="Intraflagellar transport protein 122 homolog"/>
    <property type="match status" value="1"/>
</dbReference>
<evidence type="ECO:0000256" key="28">
    <source>
        <dbReference type="PIRSR" id="PIRSR600732-4"/>
    </source>
</evidence>
<keyword evidence="22 31" id="KW-0807">Transducer</keyword>
<feature type="binding site" evidence="25">
    <location>
        <position position="1316"/>
    </location>
    <ligand>
        <name>Zn(2+)</name>
        <dbReference type="ChEBI" id="CHEBI:29105"/>
    </ligand>
</feature>
<dbReference type="Pfam" id="PF25143">
    <property type="entry name" value="Zn_ribbon_IFT122_C"/>
    <property type="match status" value="1"/>
</dbReference>
<dbReference type="InterPro" id="IPR056838">
    <property type="entry name" value="Zn_ribbon_IFT122"/>
</dbReference>
<dbReference type="PROSITE" id="PS00237">
    <property type="entry name" value="G_PROTEIN_RECEP_F1_1"/>
    <property type="match status" value="1"/>
</dbReference>
<evidence type="ECO:0000256" key="11">
    <source>
        <dbReference type="ARBA" id="ARBA00022794"/>
    </source>
</evidence>
<evidence type="ECO:0000256" key="22">
    <source>
        <dbReference type="ARBA" id="ARBA00023224"/>
    </source>
</evidence>
<dbReference type="GO" id="GO:1905515">
    <property type="term" value="P:non-motile cilium assembly"/>
    <property type="evidence" value="ECO:0007669"/>
    <property type="project" value="TreeGrafter"/>
</dbReference>
<keyword evidence="21" id="KW-0206">Cytoskeleton</keyword>
<feature type="glycosylation site" description="N-linked (GlcNAc...) asparagine" evidence="28">
    <location>
        <position position="1052"/>
    </location>
</feature>
<evidence type="ECO:0000256" key="25">
    <source>
        <dbReference type="PIRSR" id="PIRSR600732-1"/>
    </source>
</evidence>
<evidence type="ECO:0000256" key="5">
    <source>
        <dbReference type="ARBA" id="ARBA00022543"/>
    </source>
</evidence>
<sequence length="1391" mass="159276">MHVFGLGEETGAPGGNPRGTGRTCKLHTHTAEAGIEPPTLEIGKDRQLNFDPCCVSYFSKGEYIVMGGSDKQVSLYTKDGVRLGTIGEQNSWVWTCRVKPDSNYVILNYDLWRLAVFFLFIKSYSTNRFCIFRHRMSLSHIPVVGCQDGTIAFFQLIFSTVHGLYKDRYAYRDSMTDVIVQHLITEQKVRIKCRELVKKIAIYRSRLAIQLPEKILIYELSSDDSSDMHYRVKEKICRRFECNLLVVCSQHIILCQEKRLQCLSFSSVKEKEWIMESLIRYIKVIGGPPGREGLLVGLKNGAILKIFVDNPFPITLLKQNTSVRCLDMSTSRSKLAVVDEHNTCLVYDIQTKELLFQEPNANSVAWNTQCEDMLCFSGSGYLNIKASNFPVHQQKLQGFVVGYNGSKIFCLHVYSMAAVEVPQSAPMYQYLERRMFKEAYQIACLGVTDSDWRDLATEALEGLDFDTAKKAFIRVRDLRYLELINSIEERKKRGESNSDLFQADVYAYQGKFHEAAKLYKKSGHDNRALTMYTDLRMFEYAKDFLASADPKDTKLLMKKQADWAKNSKEPRTAADMYLSAGENMKAIEIIGEHGWVDMLIDLARKLDKAEREPLARCAEFFQKLNHHGYAAETYSKMGDLKALVQLHVEARHWDEAFSLVEKHPQYKDDVYVPYAQWLAENDRFEEAQKAFHKAGRQAEAVKVLEQLTHNAVVESRFNDASYYYWMLSMQCLDIARDNEEKREEMLKKFHSFQHLAELYHVYHSIHRYMVEPFSSNMPETLFNLSRFLFHNLTKDIPLGISKVYPLSKHTQDSYTLYALAKQSKALGAYKVARHAFEKLQGLKIPAQFQESMELSSLTVRSKPYRDSEDLIPMCYRCSTHNPLLNNQGNVCINCRQPFIYSASSYEVLPLVEFYLEEGITDEEAVSLIDLEVPRAEKKTTRWQEMKRGDSQSLRLDDDVEHPEEDPFMAKLSFEQGGSEFVPVVVSRAVLSSMSRRDVLIKRWPKPLRWKYYRSLLPDVSITMCPSCFQMFHIAAVIMNGTEGPNFYVPMSNKTGLVRSPFEEPQYYLAEPWKYSLLAAYMLFLMITAFPINFLTLFITVKHKKLRTPLNYILLNLAVAGLFMVFGGFTVTFYTALHGYFVLGVTGCNIEGFFATMGGEIGLWSLVVLAIERYVVVCKPVSSFRYGEKHAIVGVGFTWIMALTCAGPPLLGWSRYIPEGMQCSCGIDYYTPKPEYNNISFVIYMFILHFCIPLLIIFFCYSRLLCTVRAAAAQQQESESTQRAEKEVTRIVVVMVIAFLVCWLPYASVAWYIFANQGSEFGPVFMTVPAFFAKSAAFYNPVIYIFLNRQFRNYMLVTLCCGKNPLGEDETSTTSSTKTQSSVVTSSQVAPA</sequence>
<dbReference type="Pfam" id="PF23381">
    <property type="entry name" value="Beta-prop_IFT122_1st"/>
    <property type="match status" value="1"/>
</dbReference>
<feature type="transmembrane region" description="Helical" evidence="31">
    <location>
        <begin position="1112"/>
        <end position="1140"/>
    </location>
</feature>
<dbReference type="PROSITE" id="PS50262">
    <property type="entry name" value="G_PROTEIN_RECEP_F1_2"/>
    <property type="match status" value="1"/>
</dbReference>
<dbReference type="PANTHER" id="PTHR12764">
    <property type="entry name" value="WD REPEAT DOMAIN-RELATED"/>
    <property type="match status" value="1"/>
</dbReference>
<dbReference type="InterPro" id="IPR000276">
    <property type="entry name" value="GPCR_Rhodpsn"/>
</dbReference>
<dbReference type="InterPro" id="IPR019477">
    <property type="entry name" value="Rhodopsin_N"/>
</dbReference>
<dbReference type="Pfam" id="PF23377">
    <property type="entry name" value="Beta-prop_IFT122_2nd"/>
    <property type="match status" value="1"/>
</dbReference>
<evidence type="ECO:0000256" key="31">
    <source>
        <dbReference type="RuleBase" id="RU004951"/>
    </source>
</evidence>
<dbReference type="Gene3D" id="1.25.40.470">
    <property type="match status" value="1"/>
</dbReference>
<keyword evidence="26" id="KW-0479">Metal-binding</keyword>
<keyword evidence="10" id="KW-0677">Repeat</keyword>
<keyword evidence="29" id="KW-0449">Lipoprotein</keyword>
<dbReference type="GO" id="GO:0009881">
    <property type="term" value="F:photoreceptor activity"/>
    <property type="evidence" value="ECO:0007669"/>
    <property type="project" value="UniProtKB-KW"/>
</dbReference>
<feature type="transmembrane region" description="Helical" evidence="31">
    <location>
        <begin position="1190"/>
        <end position="1210"/>
    </location>
</feature>
<protein>
    <recommendedName>
        <fullName evidence="31">Rhodopsin</fullName>
    </recommendedName>
</protein>
<dbReference type="GO" id="GO:0061512">
    <property type="term" value="P:protein localization to cilium"/>
    <property type="evidence" value="ECO:0007669"/>
    <property type="project" value="TreeGrafter"/>
</dbReference>
<evidence type="ECO:0000256" key="14">
    <source>
        <dbReference type="ARBA" id="ARBA00022991"/>
    </source>
</evidence>
<keyword evidence="4" id="KW-0963">Cytoplasm</keyword>
<gene>
    <name evidence="34" type="ORF">QTP70_025794</name>
</gene>
<dbReference type="GO" id="GO:0046872">
    <property type="term" value="F:metal ion binding"/>
    <property type="evidence" value="ECO:0007669"/>
    <property type="project" value="UniProtKB-KW"/>
</dbReference>
<feature type="transmembrane region" description="Helical" evidence="31">
    <location>
        <begin position="1152"/>
        <end position="1170"/>
    </location>
</feature>
<dbReference type="GO" id="GO:0097730">
    <property type="term" value="C:non-motile cilium"/>
    <property type="evidence" value="ECO:0007669"/>
    <property type="project" value="TreeGrafter"/>
</dbReference>
<evidence type="ECO:0000256" key="29">
    <source>
        <dbReference type="PIRSR" id="PIRSR600732-5"/>
    </source>
</evidence>
<keyword evidence="16" id="KW-0969">Cilium</keyword>
<feature type="domain" description="G-protein coupled receptors family 1 profile" evidence="33">
    <location>
        <begin position="1091"/>
        <end position="1343"/>
    </location>
</feature>
<keyword evidence="8 31" id="KW-0716">Sensory transduction</keyword>
<dbReference type="GO" id="GO:0035721">
    <property type="term" value="P:intraciliary retrograde transport"/>
    <property type="evidence" value="ECO:0007669"/>
    <property type="project" value="TreeGrafter"/>
</dbReference>
<evidence type="ECO:0000256" key="27">
    <source>
        <dbReference type="PIRSR" id="PIRSR600732-3"/>
    </source>
</evidence>
<evidence type="ECO:0000256" key="19">
    <source>
        <dbReference type="ARBA" id="ARBA00023170"/>
    </source>
</evidence>
<feature type="transmembrane region" description="Helical" evidence="31">
    <location>
        <begin position="1290"/>
        <end position="1313"/>
    </location>
</feature>
<name>A0AAE0V873_9TELE</name>
<keyword evidence="6" id="KW-0597">Phosphoprotein</keyword>
<evidence type="ECO:0000256" key="8">
    <source>
        <dbReference type="ARBA" id="ARBA00022606"/>
    </source>
</evidence>
<evidence type="ECO:0000256" key="26">
    <source>
        <dbReference type="PIRSR" id="PIRSR600732-2"/>
    </source>
</evidence>
<dbReference type="GO" id="GO:0030991">
    <property type="term" value="C:intraciliary transport particle A"/>
    <property type="evidence" value="ECO:0007669"/>
    <property type="project" value="TreeGrafter"/>
</dbReference>
<dbReference type="GO" id="GO:0016020">
    <property type="term" value="C:membrane"/>
    <property type="evidence" value="ECO:0007669"/>
    <property type="project" value="UniProtKB-SubCell"/>
</dbReference>
<dbReference type="InterPro" id="IPR000732">
    <property type="entry name" value="Rhodopsin"/>
</dbReference>
<keyword evidence="26" id="KW-0862">Zinc</keyword>
<evidence type="ECO:0000256" key="18">
    <source>
        <dbReference type="ARBA" id="ARBA00023157"/>
    </source>
</evidence>
<organism evidence="34 35">
    <name type="scientific">Hemibagrus guttatus</name>
    <dbReference type="NCBI Taxonomy" id="175788"/>
    <lineage>
        <taxon>Eukaryota</taxon>
        <taxon>Metazoa</taxon>
        <taxon>Chordata</taxon>
        <taxon>Craniata</taxon>
        <taxon>Vertebrata</taxon>
        <taxon>Euteleostomi</taxon>
        <taxon>Actinopterygii</taxon>
        <taxon>Neopterygii</taxon>
        <taxon>Teleostei</taxon>
        <taxon>Ostariophysi</taxon>
        <taxon>Siluriformes</taxon>
        <taxon>Bagridae</taxon>
        <taxon>Hemibagrus</taxon>
    </lineage>
</organism>
<dbReference type="InterPro" id="IPR001760">
    <property type="entry name" value="Opsin"/>
</dbReference>
<dbReference type="InterPro" id="IPR017452">
    <property type="entry name" value="GPCR_Rhodpsn_7TM"/>
</dbReference>
<dbReference type="PANTHER" id="PTHR12764:SF4">
    <property type="entry name" value="INTRAFLAGELLAR TRANSPORT PROTEIN 122 HOMOLOG"/>
    <property type="match status" value="1"/>
</dbReference>
<keyword evidence="17 31" id="KW-0472">Membrane</keyword>
<feature type="transmembrane region" description="Helical" evidence="31">
    <location>
        <begin position="1077"/>
        <end position="1100"/>
    </location>
</feature>
<evidence type="ECO:0000256" key="24">
    <source>
        <dbReference type="ARBA" id="ARBA00023305"/>
    </source>
</evidence>
<comment type="subcellular location">
    <subcellularLocation>
        <location evidence="1">Cytoplasm</location>
        <location evidence="1">Cytoskeleton</location>
        <location evidence="1">Cilium basal body</location>
    </subcellularLocation>
    <subcellularLocation>
        <location evidence="2 31">Membrane</location>
        <topology evidence="2 31">Multi-pass membrane protein</topology>
    </subcellularLocation>
</comment>
<evidence type="ECO:0000256" key="6">
    <source>
        <dbReference type="ARBA" id="ARBA00022553"/>
    </source>
</evidence>
<dbReference type="Gene3D" id="1.20.1070.10">
    <property type="entry name" value="Rhodopsin 7-helix transmembrane proteins"/>
    <property type="match status" value="1"/>
</dbReference>
<evidence type="ECO:0000256" key="12">
    <source>
        <dbReference type="ARBA" id="ARBA00022925"/>
    </source>
</evidence>
<comment type="caution">
    <text evidence="34">The sequence shown here is derived from an EMBL/GenBank/DDBJ whole genome shotgun (WGS) entry which is preliminary data.</text>
</comment>
<dbReference type="PRINTS" id="PR00238">
    <property type="entry name" value="OPSIN"/>
</dbReference>
<feature type="compositionally biased region" description="Low complexity" evidence="32">
    <location>
        <begin position="1371"/>
        <end position="1391"/>
    </location>
</feature>
<feature type="lipid moiety-binding region" description="S-palmitoyl cysteine" evidence="29">
    <location>
        <position position="1360"/>
    </location>
</feature>
<evidence type="ECO:0000256" key="20">
    <source>
        <dbReference type="ARBA" id="ARBA00023180"/>
    </source>
</evidence>
<dbReference type="PRINTS" id="PR00579">
    <property type="entry name" value="RHODOPSIN"/>
</dbReference>
<evidence type="ECO:0000256" key="3">
    <source>
        <dbReference type="ARBA" id="ARBA00022473"/>
    </source>
</evidence>
<evidence type="ECO:0000256" key="1">
    <source>
        <dbReference type="ARBA" id="ARBA00004120"/>
    </source>
</evidence>
<comment type="PTM">
    <text evidence="30">Contains one covalently linked retinal chromophore.</text>
</comment>
<dbReference type="InterPro" id="IPR056152">
    <property type="entry name" value="Beta-prop_IFT122_2nd"/>
</dbReference>
<dbReference type="CDD" id="cd15080">
    <property type="entry name" value="7tmA_MWS_opsin"/>
    <property type="match status" value="1"/>
</dbReference>
<keyword evidence="23" id="KW-0966">Cell projection</keyword>
<evidence type="ECO:0000259" key="33">
    <source>
        <dbReference type="PROSITE" id="PS50262"/>
    </source>
</evidence>
<feature type="region of interest" description="Disordered" evidence="32">
    <location>
        <begin position="1"/>
        <end position="22"/>
    </location>
</feature>
<evidence type="ECO:0000256" key="23">
    <source>
        <dbReference type="ARBA" id="ARBA00023273"/>
    </source>
</evidence>
<keyword evidence="35" id="KW-1185">Reference proteome</keyword>
<dbReference type="PROSITE" id="PS00238">
    <property type="entry name" value="OPSIN"/>
    <property type="match status" value="1"/>
</dbReference>
<feature type="transmembrane region" description="Helical" evidence="31">
    <location>
        <begin position="1240"/>
        <end position="1260"/>
    </location>
</feature>
<keyword evidence="12 30" id="KW-0681">Retinal protein</keyword>
<keyword evidence="3" id="KW-0217">Developmental protein</keyword>
<dbReference type="GO" id="GO:0004930">
    <property type="term" value="F:G protein-coupled receptor activity"/>
    <property type="evidence" value="ECO:0007669"/>
    <property type="project" value="UniProtKB-KW"/>
</dbReference>
<feature type="site" description="Plays an important role in the conformation switch to the active conformation" evidence="26">
    <location>
        <position position="1150"/>
    </location>
</feature>
<keyword evidence="11" id="KW-0970">Cilium biogenesis/degradation</keyword>
<evidence type="ECO:0000256" key="15">
    <source>
        <dbReference type="ARBA" id="ARBA00023040"/>
    </source>
</evidence>
<keyword evidence="24" id="KW-0844">Vision</keyword>
<feature type="modified residue" description="N6-(retinylidene)lysine" evidence="30">
    <location>
        <position position="1333"/>
    </location>
</feature>
<evidence type="ECO:0000256" key="30">
    <source>
        <dbReference type="PIRSR" id="PIRSR600732-50"/>
    </source>
</evidence>
<keyword evidence="19 31" id="KW-0675">Receptor</keyword>
<evidence type="ECO:0000256" key="21">
    <source>
        <dbReference type="ARBA" id="ARBA00023212"/>
    </source>
</evidence>
<keyword evidence="20 28" id="KW-0325">Glycoprotein</keyword>
<evidence type="ECO:0000256" key="9">
    <source>
        <dbReference type="ARBA" id="ARBA00022692"/>
    </source>
</evidence>
<keyword evidence="5 31" id="KW-0600">Photoreceptor protein</keyword>
<keyword evidence="15 31" id="KW-0297">G-protein coupled receptor</keyword>
<dbReference type="FunFam" id="1.20.1070.10:FF:000018">
    <property type="entry name" value="Rhodopsin"/>
    <property type="match status" value="1"/>
</dbReference>
<evidence type="ECO:0000256" key="10">
    <source>
        <dbReference type="ARBA" id="ARBA00022737"/>
    </source>
</evidence>
<dbReference type="FunFam" id="1.25.40.470:FF:000003">
    <property type="entry name" value="intraflagellar transport protein 122 homolog"/>
    <property type="match status" value="1"/>
</dbReference>
<evidence type="ECO:0000256" key="16">
    <source>
        <dbReference type="ARBA" id="ARBA00023069"/>
    </source>
</evidence>
<dbReference type="InterPro" id="IPR011044">
    <property type="entry name" value="Quino_amine_DH_bsu"/>
</dbReference>
<keyword evidence="13 31" id="KW-1133">Transmembrane helix</keyword>
<dbReference type="PRINTS" id="PR00237">
    <property type="entry name" value="GPCRRHODOPSN"/>
</dbReference>
<dbReference type="Pfam" id="PF00001">
    <property type="entry name" value="7tm_1"/>
    <property type="match status" value="1"/>
</dbReference>
<dbReference type="GO" id="GO:0007601">
    <property type="term" value="P:visual perception"/>
    <property type="evidence" value="ECO:0007669"/>
    <property type="project" value="UniProtKB-KW"/>
</dbReference>
<dbReference type="Pfam" id="PF25144">
    <property type="entry name" value="Zn_ribbon_IFT122"/>
    <property type="match status" value="1"/>
</dbReference>
<reference evidence="34" key="1">
    <citation type="submission" date="2023-06" db="EMBL/GenBank/DDBJ databases">
        <title>Male Hemibagrus guttatus genome.</title>
        <authorList>
            <person name="Bian C."/>
        </authorList>
    </citation>
    <scope>NUCLEOTIDE SEQUENCE</scope>
    <source>
        <strain evidence="34">Male_cb2023</strain>
        <tissue evidence="34">Muscle</tissue>
    </source>
</reference>
<comment type="similarity">
    <text evidence="31">Belongs to the G-protein coupled receptor 1 family. Opsin subfamily.</text>
</comment>
<evidence type="ECO:0000256" key="7">
    <source>
        <dbReference type="ARBA" id="ARBA00022574"/>
    </source>
</evidence>
<feature type="lipid moiety-binding region" description="S-palmitoyl cysteine" evidence="29">
    <location>
        <position position="1359"/>
    </location>
</feature>
<dbReference type="SUPFAM" id="SSF50969">
    <property type="entry name" value="YVTN repeat-like/Quinoprotein amine dehydrogenase"/>
    <property type="match status" value="1"/>
</dbReference>
<feature type="transmembrane region" description="Helical" evidence="31">
    <location>
        <begin position="1325"/>
        <end position="1346"/>
    </location>
</feature>
<dbReference type="EMBL" id="JAUCMX010000007">
    <property type="protein sequence ID" value="KAK3540104.1"/>
    <property type="molecule type" value="Genomic_DNA"/>
</dbReference>
<dbReference type="InterPro" id="IPR039857">
    <property type="entry name" value="Ift122/121"/>
</dbReference>
<keyword evidence="7" id="KW-0853">WD repeat</keyword>
<dbReference type="InterPro" id="IPR057411">
    <property type="entry name" value="TPR_IFT122"/>
</dbReference>
<dbReference type="InterPro" id="IPR056153">
    <property type="entry name" value="Beta-prop_IFT122_1st"/>
</dbReference>
<dbReference type="GO" id="GO:0007602">
    <property type="term" value="P:phototransduction"/>
    <property type="evidence" value="ECO:0007669"/>
    <property type="project" value="UniProtKB-KW"/>
</dbReference>
<feature type="disulfide bond" evidence="27">
    <location>
        <begin position="1147"/>
        <end position="1224"/>
    </location>
</feature>
<feature type="region of interest" description="Disordered" evidence="32">
    <location>
        <begin position="1366"/>
        <end position="1391"/>
    </location>
</feature>
<evidence type="ECO:0000313" key="35">
    <source>
        <dbReference type="Proteomes" id="UP001274896"/>
    </source>
</evidence>
<dbReference type="SUPFAM" id="SSF81321">
    <property type="entry name" value="Family A G protein-coupled receptor-like"/>
    <property type="match status" value="1"/>
</dbReference>
<dbReference type="Pfam" id="PF10413">
    <property type="entry name" value="Rhodopsin_N"/>
    <property type="match status" value="1"/>
</dbReference>
<proteinExistence type="inferred from homology"/>
<evidence type="ECO:0000256" key="17">
    <source>
        <dbReference type="ARBA" id="ARBA00023136"/>
    </source>
</evidence>
<keyword evidence="18 27" id="KW-1015">Disulfide bond</keyword>
<evidence type="ECO:0000256" key="4">
    <source>
        <dbReference type="ARBA" id="ARBA00022490"/>
    </source>
</evidence>